<evidence type="ECO:0000256" key="1">
    <source>
        <dbReference type="SAM" id="Phobius"/>
    </source>
</evidence>
<protein>
    <recommendedName>
        <fullName evidence="4">Protease PrsW</fullName>
    </recommendedName>
</protein>
<dbReference type="GO" id="GO:0008233">
    <property type="term" value="F:peptidase activity"/>
    <property type="evidence" value="ECO:0007669"/>
    <property type="project" value="InterPro"/>
</dbReference>
<evidence type="ECO:0000313" key="3">
    <source>
        <dbReference type="Proteomes" id="UP000503011"/>
    </source>
</evidence>
<dbReference type="KEGG" id="psuu:Psuf_055950"/>
<sequence>MSGDARELALRESGWGARFTFFQPRNLAMWVYLLLVVSGAVVWFRYAAGQASAYGSVLVVATVLFGLYGALFWWFTQHIDRYAHQSRKLIVVAFLWGGFAATWAMAGNANGPIISLWGKAFGQAWAIDWGAGLTAPFTEELSKGFGLLLLIAMAPRLVATAFDGFVLGAFIGLGFQLLEDVQYALGSAGDEFGANPVGNALTTIALRMALGVAAHILYSAVFCTGLVYFLGRPAEPRRRGRGLLLMGSAMALHGLWDNAGGIAGSSALLVLVLWVVLIGLSFFVLTRAFRWSVPRERAFMREVMAPEVADGAITREELDTLAGDRKARRAYRKAAHGHDRRRRRHLLEAAHDLADELARSGGRETPHVVYARTELARLRGGGG</sequence>
<dbReference type="PANTHER" id="PTHR36844">
    <property type="entry name" value="PROTEASE PRSW"/>
    <property type="match status" value="1"/>
</dbReference>
<dbReference type="AlphaFoldDB" id="A0A6F8YQ95"/>
<dbReference type="PANTHER" id="PTHR36844:SF1">
    <property type="entry name" value="PROTEASE PRSW"/>
    <property type="match status" value="1"/>
</dbReference>
<keyword evidence="3" id="KW-1185">Reference proteome</keyword>
<keyword evidence="1" id="KW-1133">Transmembrane helix</keyword>
<dbReference type="EMBL" id="AP022871">
    <property type="protein sequence ID" value="BCB88282.1"/>
    <property type="molecule type" value="Genomic_DNA"/>
</dbReference>
<dbReference type="RefSeq" id="WP_173159625.1">
    <property type="nucleotide sequence ID" value="NZ_AP022871.1"/>
</dbReference>
<reference evidence="2 3" key="2">
    <citation type="submission" date="2020-03" db="EMBL/GenBank/DDBJ databases">
        <authorList>
            <person name="Ichikawa N."/>
            <person name="Kimura A."/>
            <person name="Kitahashi Y."/>
            <person name="Uohara A."/>
        </authorList>
    </citation>
    <scope>NUCLEOTIDE SEQUENCE [LARGE SCALE GENOMIC DNA]</scope>
    <source>
        <strain evidence="2 3">NBRC 105367</strain>
    </source>
</reference>
<feature type="transmembrane region" description="Helical" evidence="1">
    <location>
        <begin position="53"/>
        <end position="76"/>
    </location>
</feature>
<dbReference type="Pfam" id="PF13367">
    <property type="entry name" value="PrsW-protease"/>
    <property type="match status" value="1"/>
</dbReference>
<feature type="transmembrane region" description="Helical" evidence="1">
    <location>
        <begin position="262"/>
        <end position="285"/>
    </location>
</feature>
<gene>
    <name evidence="2" type="ORF">Psuf_055950</name>
</gene>
<evidence type="ECO:0000313" key="2">
    <source>
        <dbReference type="EMBL" id="BCB88282.1"/>
    </source>
</evidence>
<proteinExistence type="predicted"/>
<feature type="transmembrane region" description="Helical" evidence="1">
    <location>
        <begin position="147"/>
        <end position="175"/>
    </location>
</feature>
<feature type="transmembrane region" description="Helical" evidence="1">
    <location>
        <begin position="88"/>
        <end position="106"/>
    </location>
</feature>
<feature type="transmembrane region" description="Helical" evidence="1">
    <location>
        <begin position="204"/>
        <end position="228"/>
    </location>
</feature>
<feature type="transmembrane region" description="Helical" evidence="1">
    <location>
        <begin position="27"/>
        <end position="47"/>
    </location>
</feature>
<evidence type="ECO:0008006" key="4">
    <source>
        <dbReference type="Google" id="ProtNLM"/>
    </source>
</evidence>
<accession>A0A6F8YQ95</accession>
<organism evidence="2 3">
    <name type="scientific">Phytohabitans suffuscus</name>
    <dbReference type="NCBI Taxonomy" id="624315"/>
    <lineage>
        <taxon>Bacteria</taxon>
        <taxon>Bacillati</taxon>
        <taxon>Actinomycetota</taxon>
        <taxon>Actinomycetes</taxon>
        <taxon>Micromonosporales</taxon>
        <taxon>Micromonosporaceae</taxon>
    </lineage>
</organism>
<dbReference type="InterPro" id="IPR026898">
    <property type="entry name" value="PrsW"/>
</dbReference>
<dbReference type="Proteomes" id="UP000503011">
    <property type="component" value="Chromosome"/>
</dbReference>
<name>A0A6F8YQ95_9ACTN</name>
<keyword evidence="1" id="KW-0812">Transmembrane</keyword>
<reference evidence="2 3" key="1">
    <citation type="submission" date="2020-03" db="EMBL/GenBank/DDBJ databases">
        <title>Whole genome shotgun sequence of Phytohabitans suffuscus NBRC 105367.</title>
        <authorList>
            <person name="Komaki H."/>
            <person name="Tamura T."/>
        </authorList>
    </citation>
    <scope>NUCLEOTIDE SEQUENCE [LARGE SCALE GENOMIC DNA]</scope>
    <source>
        <strain evidence="2 3">NBRC 105367</strain>
    </source>
</reference>
<keyword evidence="1" id="KW-0472">Membrane</keyword>